<dbReference type="Proteomes" id="UP001595989">
    <property type="component" value="Unassembled WGS sequence"/>
</dbReference>
<dbReference type="PANTHER" id="PTHR30258:SF2">
    <property type="entry name" value="COMG OPERON PROTEIN 1"/>
    <property type="match status" value="1"/>
</dbReference>
<comment type="caution">
    <text evidence="5">The sequence shown here is derived from an EMBL/GenBank/DDBJ whole genome shotgun (WGS) entry which is preliminary data.</text>
</comment>
<dbReference type="RefSeq" id="WP_390296004.1">
    <property type="nucleotide sequence ID" value="NZ_JBHSFU010000006.1"/>
</dbReference>
<name>A0ABV9DK63_9BACI</name>
<gene>
    <name evidence="5" type="primary">comGA</name>
    <name evidence="5" type="ORF">ACFO3D_11310</name>
</gene>
<dbReference type="Pfam" id="PF00437">
    <property type="entry name" value="T2SSE"/>
    <property type="match status" value="1"/>
</dbReference>
<dbReference type="PROSITE" id="PS00662">
    <property type="entry name" value="T2SP_E"/>
    <property type="match status" value="1"/>
</dbReference>
<protein>
    <submittedName>
        <fullName evidence="5">Competence type IV pilus ATPase ComGA</fullName>
    </submittedName>
</protein>
<feature type="domain" description="Bacterial type II secretion system protein E" evidence="4">
    <location>
        <begin position="204"/>
        <end position="218"/>
    </location>
</feature>
<accession>A0ABV9DK63</accession>
<evidence type="ECO:0000256" key="3">
    <source>
        <dbReference type="ARBA" id="ARBA00022840"/>
    </source>
</evidence>
<dbReference type="PANTHER" id="PTHR30258">
    <property type="entry name" value="TYPE II SECRETION SYSTEM PROTEIN GSPE-RELATED"/>
    <property type="match status" value="1"/>
</dbReference>
<dbReference type="InterPro" id="IPR047667">
    <property type="entry name" value="ATPase_ComGA"/>
</dbReference>
<sequence length="353" mass="39566">MTTASAISEKLLHAAVTAKASDIHFYPLPDQANIYFRIFGKRIFHQTIPISQYHILLTYFKFTSGMDIGEIRKPQNGTIFHETPEGHYALRLSTLPVNHMESLAIRILPQDSNLPLEQLFLFPNQLRKLKKWITNRSGIILFTGPTGSGKTTTLYTLLQTILAEKSYQTITLEDPIEKDISNILQVQVNEKAGITYQTGLKAALRHDPDIIMVGEIRDNFTAQFAFDASLTGHLVLSTLHAKNAAGTIHRLLEMGLQRTDLKQSLIAIAALQLIPIQISGEITRRAALMELLDGELLEMILNGTDLKTNEQFHSFEHLRKKAFAYGFISEEIYFTAEGKTAQQGNSTAISKKT</sequence>
<keyword evidence="6" id="KW-1185">Reference proteome</keyword>
<proteinExistence type="inferred from homology"/>
<comment type="similarity">
    <text evidence="1">Belongs to the GSP E family.</text>
</comment>
<organism evidence="5 6">
    <name type="scientific">Virgibacillus kekensis</name>
    <dbReference type="NCBI Taxonomy" id="202261"/>
    <lineage>
        <taxon>Bacteria</taxon>
        <taxon>Bacillati</taxon>
        <taxon>Bacillota</taxon>
        <taxon>Bacilli</taxon>
        <taxon>Bacillales</taxon>
        <taxon>Bacillaceae</taxon>
        <taxon>Virgibacillus</taxon>
    </lineage>
</organism>
<evidence type="ECO:0000313" key="5">
    <source>
        <dbReference type="EMBL" id="MFC4558798.1"/>
    </source>
</evidence>
<dbReference type="EMBL" id="JBHSFU010000006">
    <property type="protein sequence ID" value="MFC4558798.1"/>
    <property type="molecule type" value="Genomic_DNA"/>
</dbReference>
<evidence type="ECO:0000313" key="6">
    <source>
        <dbReference type="Proteomes" id="UP001595989"/>
    </source>
</evidence>
<dbReference type="InterPro" id="IPR027417">
    <property type="entry name" value="P-loop_NTPase"/>
</dbReference>
<evidence type="ECO:0000256" key="1">
    <source>
        <dbReference type="ARBA" id="ARBA00006611"/>
    </source>
</evidence>
<evidence type="ECO:0000259" key="4">
    <source>
        <dbReference type="PROSITE" id="PS00662"/>
    </source>
</evidence>
<dbReference type="InterPro" id="IPR001482">
    <property type="entry name" value="T2SS/T4SS_dom"/>
</dbReference>
<dbReference type="SUPFAM" id="SSF52540">
    <property type="entry name" value="P-loop containing nucleoside triphosphate hydrolases"/>
    <property type="match status" value="1"/>
</dbReference>
<dbReference type="InterPro" id="IPR003593">
    <property type="entry name" value="AAA+_ATPase"/>
</dbReference>
<keyword evidence="3" id="KW-0067">ATP-binding</keyword>
<reference evidence="6" key="1">
    <citation type="journal article" date="2019" name="Int. J. Syst. Evol. Microbiol.">
        <title>The Global Catalogue of Microorganisms (GCM) 10K type strain sequencing project: providing services to taxonomists for standard genome sequencing and annotation.</title>
        <authorList>
            <consortium name="The Broad Institute Genomics Platform"/>
            <consortium name="The Broad Institute Genome Sequencing Center for Infectious Disease"/>
            <person name="Wu L."/>
            <person name="Ma J."/>
        </authorList>
    </citation>
    <scope>NUCLEOTIDE SEQUENCE [LARGE SCALE GENOMIC DNA]</scope>
    <source>
        <strain evidence="6">CGMCC 4.7426</strain>
    </source>
</reference>
<dbReference type="SMART" id="SM00382">
    <property type="entry name" value="AAA"/>
    <property type="match status" value="1"/>
</dbReference>
<dbReference type="Gene3D" id="3.30.450.90">
    <property type="match status" value="1"/>
</dbReference>
<dbReference type="Gene3D" id="3.40.50.300">
    <property type="entry name" value="P-loop containing nucleotide triphosphate hydrolases"/>
    <property type="match status" value="1"/>
</dbReference>
<keyword evidence="2" id="KW-0547">Nucleotide-binding</keyword>
<dbReference type="CDD" id="cd01129">
    <property type="entry name" value="PulE-GspE-like"/>
    <property type="match status" value="1"/>
</dbReference>
<dbReference type="NCBIfam" id="NF041000">
    <property type="entry name" value="ATPase_ComGA"/>
    <property type="match status" value="1"/>
</dbReference>
<evidence type="ECO:0000256" key="2">
    <source>
        <dbReference type="ARBA" id="ARBA00022741"/>
    </source>
</evidence>